<keyword evidence="1" id="KW-0378">Hydrolase</keyword>
<evidence type="ECO:0000313" key="2">
    <source>
        <dbReference type="Proteomes" id="UP001055072"/>
    </source>
</evidence>
<accession>A0ACB8TTG4</accession>
<reference evidence="1" key="1">
    <citation type="journal article" date="2021" name="Environ. Microbiol.">
        <title>Gene family expansions and transcriptome signatures uncover fungal adaptations to wood decay.</title>
        <authorList>
            <person name="Hage H."/>
            <person name="Miyauchi S."/>
            <person name="Viragh M."/>
            <person name="Drula E."/>
            <person name="Min B."/>
            <person name="Chaduli D."/>
            <person name="Navarro D."/>
            <person name="Favel A."/>
            <person name="Norest M."/>
            <person name="Lesage-Meessen L."/>
            <person name="Balint B."/>
            <person name="Merenyi Z."/>
            <person name="de Eugenio L."/>
            <person name="Morin E."/>
            <person name="Martinez A.T."/>
            <person name="Baldrian P."/>
            <person name="Stursova M."/>
            <person name="Martinez M.J."/>
            <person name="Novotny C."/>
            <person name="Magnuson J.K."/>
            <person name="Spatafora J.W."/>
            <person name="Maurice S."/>
            <person name="Pangilinan J."/>
            <person name="Andreopoulos W."/>
            <person name="LaButti K."/>
            <person name="Hundley H."/>
            <person name="Na H."/>
            <person name="Kuo A."/>
            <person name="Barry K."/>
            <person name="Lipzen A."/>
            <person name="Henrissat B."/>
            <person name="Riley R."/>
            <person name="Ahrendt S."/>
            <person name="Nagy L.G."/>
            <person name="Grigoriev I.V."/>
            <person name="Martin F."/>
            <person name="Rosso M.N."/>
        </authorList>
    </citation>
    <scope>NUCLEOTIDE SEQUENCE</scope>
    <source>
        <strain evidence="1">CBS 384.51</strain>
    </source>
</reference>
<dbReference type="Proteomes" id="UP001055072">
    <property type="component" value="Unassembled WGS sequence"/>
</dbReference>
<evidence type="ECO:0000313" key="1">
    <source>
        <dbReference type="EMBL" id="KAI0085234.1"/>
    </source>
</evidence>
<dbReference type="EMBL" id="MU274933">
    <property type="protein sequence ID" value="KAI0085234.1"/>
    <property type="molecule type" value="Genomic_DNA"/>
</dbReference>
<proteinExistence type="predicted"/>
<sequence>MEAIAAHSDLVDNVPQQAGAMKAAFHPLLEAREAEINSFQTKRFTFGPSERHSLDVYFPKTSDSSSAPILFFVYGGGYAEGAKVLPPPYHLIHKNVGAFFANQGLVTVISDYRLVPHIKFPDPSADIRDAFAFVHEHIDDINAGVHIKGDIDRVFFMGHSAGAAIISTMMLLPGFVPDDLRKRIQGLVLLGGAYHFRAGPPPPPVAAYYENEEGWRRNEPLALLEKASKELVRNLPPILVLVSENEPRGIAPMSHAFSKTLGEKQGAEVPVLTMKGHNHTSVAFSLFSGVGEDWAHEVVGWVKHQGQTHGQLRSKV</sequence>
<name>A0ACB8TTG4_9APHY</name>
<keyword evidence="2" id="KW-1185">Reference proteome</keyword>
<protein>
    <submittedName>
        <fullName evidence="1">Alpha/Beta hydrolase protein</fullName>
    </submittedName>
</protein>
<organism evidence="1 2">
    <name type="scientific">Irpex rosettiformis</name>
    <dbReference type="NCBI Taxonomy" id="378272"/>
    <lineage>
        <taxon>Eukaryota</taxon>
        <taxon>Fungi</taxon>
        <taxon>Dikarya</taxon>
        <taxon>Basidiomycota</taxon>
        <taxon>Agaricomycotina</taxon>
        <taxon>Agaricomycetes</taxon>
        <taxon>Polyporales</taxon>
        <taxon>Irpicaceae</taxon>
        <taxon>Irpex</taxon>
    </lineage>
</organism>
<gene>
    <name evidence="1" type="ORF">BDY19DRAFT_966916</name>
</gene>
<comment type="caution">
    <text evidence="1">The sequence shown here is derived from an EMBL/GenBank/DDBJ whole genome shotgun (WGS) entry which is preliminary data.</text>
</comment>